<proteinExistence type="predicted"/>
<sequence>MASTPPPGAPLSPPAFLSALRSSLTAVVTPSPTASSSSSRHSHAALAIESAVSLVAAHLSSPGTELASAHVAIRSATAAALEAVQASSPYAIIHNTANSSSSISSLSESERAAVVGELRNAYVQLFHVVSSVLTKAIFSLFPKAPPAAAASSSSSSPPSSPRPDRVDREGTPLASVYGAYEPLLVSLLPLLTQFCGSKSGHVKLDKHANGVKKGLMHLLRLRLVRFELVDLWIKQMCVQEGWRLEEHAPLDRAVEKQQREAEREARRAAERRMTEESIASLASRKMTEESLASVASAASAASAEAPPASSELPPSAPPAAPEQPNMSSALSSTKNETFSLAVVPPADTWPLRFAGVDVLRVLSHYRSNADHGTVLKIACYYMHVVVTHGRHAPSDVLALCMACYVLAAKTLDSGVRLSTLVTDPKLQKALGEKGLPAFARMPSEAEAAEEFARVVEPEWVPSPQQPVQPPPVVQHVVWEGGGLWREMGGGQRAKVHAIALPSVITAYEYQLVNLLGFDMQVQHLLPDHIYGMMRKGGGPVGQVIAGLRTEVLETTKGVFSDTMFLASGLQIMNRPKMAIAAAIMLSAKKHKVEVDDTVFTTLEVNKKVVQSFAKLIFHCDEVVGGEGGVTVESKAAELQGMFAKNHSYVLRICEYEKKVLEKRNSGLAGGSGSARNKEEAAAKKEQESVREKPVAKEKEKETEKEREEEERETKKAKVAPPPAAITSAPVASAPTGAALAGGEKKKRKRPPPPPPPPPKAQTKESLPHAVVQQLVERRQAQAEAELEKKKRRRSEGGGGGDASVKTENP</sequence>
<organism evidence="2 3">
    <name type="scientific">Tetraparma gracilis</name>
    <dbReference type="NCBI Taxonomy" id="2962635"/>
    <lineage>
        <taxon>Eukaryota</taxon>
        <taxon>Sar</taxon>
        <taxon>Stramenopiles</taxon>
        <taxon>Ochrophyta</taxon>
        <taxon>Bolidophyceae</taxon>
        <taxon>Parmales</taxon>
        <taxon>Triparmaceae</taxon>
        <taxon>Tetraparma</taxon>
    </lineage>
</organism>
<feature type="region of interest" description="Disordered" evidence="1">
    <location>
        <begin position="148"/>
        <end position="170"/>
    </location>
</feature>
<feature type="region of interest" description="Disordered" evidence="1">
    <location>
        <begin position="302"/>
        <end position="331"/>
    </location>
</feature>
<protein>
    <submittedName>
        <fullName evidence="2">Uncharacterized protein</fullName>
    </submittedName>
</protein>
<feature type="compositionally biased region" description="Low complexity" evidence="1">
    <location>
        <begin position="148"/>
        <end position="157"/>
    </location>
</feature>
<dbReference type="PANTHER" id="PTHR48125:SF10">
    <property type="entry name" value="OS12G0136300 PROTEIN"/>
    <property type="match status" value="1"/>
</dbReference>
<feature type="compositionally biased region" description="Low complexity" evidence="1">
    <location>
        <begin position="302"/>
        <end position="313"/>
    </location>
</feature>
<feature type="compositionally biased region" description="Basic and acidic residues" evidence="1">
    <location>
        <begin position="775"/>
        <end position="788"/>
    </location>
</feature>
<evidence type="ECO:0000313" key="3">
    <source>
        <dbReference type="Proteomes" id="UP001165060"/>
    </source>
</evidence>
<comment type="caution">
    <text evidence="2">The sequence shown here is derived from an EMBL/GenBank/DDBJ whole genome shotgun (WGS) entry which is preliminary data.</text>
</comment>
<keyword evidence="3" id="KW-1185">Reference proteome</keyword>
<name>A0ABQ6NBK6_9STRA</name>
<accession>A0ABQ6NBK6</accession>
<feature type="compositionally biased region" description="Basic and acidic residues" evidence="1">
    <location>
        <begin position="675"/>
        <end position="715"/>
    </location>
</feature>
<feature type="region of interest" description="Disordered" evidence="1">
    <location>
        <begin position="665"/>
        <end position="809"/>
    </location>
</feature>
<evidence type="ECO:0000256" key="1">
    <source>
        <dbReference type="SAM" id="MobiDB-lite"/>
    </source>
</evidence>
<dbReference type="PANTHER" id="PTHR48125">
    <property type="entry name" value="LP07818P1"/>
    <property type="match status" value="1"/>
</dbReference>
<dbReference type="EMBL" id="BRYB01006594">
    <property type="protein sequence ID" value="GMI52544.1"/>
    <property type="molecule type" value="Genomic_DNA"/>
</dbReference>
<evidence type="ECO:0000313" key="2">
    <source>
        <dbReference type="EMBL" id="GMI52544.1"/>
    </source>
</evidence>
<feature type="region of interest" description="Disordered" evidence="1">
    <location>
        <begin position="252"/>
        <end position="284"/>
    </location>
</feature>
<reference evidence="2 3" key="1">
    <citation type="journal article" date="2023" name="Commun. Biol.">
        <title>Genome analysis of Parmales, the sister group of diatoms, reveals the evolutionary specialization of diatoms from phago-mixotrophs to photoautotrophs.</title>
        <authorList>
            <person name="Ban H."/>
            <person name="Sato S."/>
            <person name="Yoshikawa S."/>
            <person name="Yamada K."/>
            <person name="Nakamura Y."/>
            <person name="Ichinomiya M."/>
            <person name="Sato N."/>
            <person name="Blanc-Mathieu R."/>
            <person name="Endo H."/>
            <person name="Kuwata A."/>
            <person name="Ogata H."/>
        </authorList>
    </citation>
    <scope>NUCLEOTIDE SEQUENCE [LARGE SCALE GENOMIC DNA]</scope>
</reference>
<feature type="compositionally biased region" description="Basic and acidic residues" evidence="1">
    <location>
        <begin position="252"/>
        <end position="275"/>
    </location>
</feature>
<gene>
    <name evidence="2" type="ORF">TeGR_g4876</name>
</gene>
<dbReference type="Proteomes" id="UP001165060">
    <property type="component" value="Unassembled WGS sequence"/>
</dbReference>